<organism evidence="6 7">
    <name type="scientific">Achromobacter arsenitoxydans SY8</name>
    <dbReference type="NCBI Taxonomy" id="477184"/>
    <lineage>
        <taxon>Bacteria</taxon>
        <taxon>Pseudomonadati</taxon>
        <taxon>Pseudomonadota</taxon>
        <taxon>Betaproteobacteria</taxon>
        <taxon>Burkholderiales</taxon>
        <taxon>Alcaligenaceae</taxon>
        <taxon>Achromobacter</taxon>
    </lineage>
</organism>
<dbReference type="RefSeq" id="WP_008161033.1">
    <property type="nucleotide sequence ID" value="NZ_AGUF01000037.1"/>
</dbReference>
<dbReference type="EMBL" id="AGUF01000037">
    <property type="protein sequence ID" value="EHK66694.1"/>
    <property type="molecule type" value="Genomic_DNA"/>
</dbReference>
<dbReference type="GO" id="GO:0046872">
    <property type="term" value="F:metal ion binding"/>
    <property type="evidence" value="ECO:0007669"/>
    <property type="project" value="UniProtKB-KW"/>
</dbReference>
<dbReference type="Pfam" id="PF00034">
    <property type="entry name" value="Cytochrom_C"/>
    <property type="match status" value="1"/>
</dbReference>
<keyword evidence="3 4" id="KW-0408">Iron</keyword>
<keyword evidence="7" id="KW-1185">Reference proteome</keyword>
<accession>H0F4P3</accession>
<keyword evidence="2 4" id="KW-0479">Metal-binding</keyword>
<protein>
    <submittedName>
        <fullName evidence="6">Putative cytochrome c</fullName>
    </submittedName>
</protein>
<evidence type="ECO:0000259" key="5">
    <source>
        <dbReference type="PROSITE" id="PS51007"/>
    </source>
</evidence>
<keyword evidence="1 4" id="KW-0349">Heme</keyword>
<comment type="caution">
    <text evidence="6">The sequence shown here is derived from an EMBL/GenBank/DDBJ whole genome shotgun (WGS) entry which is preliminary data.</text>
</comment>
<dbReference type="InterPro" id="IPR009056">
    <property type="entry name" value="Cyt_c-like_dom"/>
</dbReference>
<evidence type="ECO:0000313" key="7">
    <source>
        <dbReference type="Proteomes" id="UP000003113"/>
    </source>
</evidence>
<dbReference type="PROSITE" id="PS51257">
    <property type="entry name" value="PROKAR_LIPOPROTEIN"/>
    <property type="match status" value="1"/>
</dbReference>
<dbReference type="PATRIC" id="fig|477184.5.peg.1716"/>
<proteinExistence type="predicted"/>
<dbReference type="eggNOG" id="COG2010">
    <property type="taxonomic scope" value="Bacteria"/>
</dbReference>
<gene>
    <name evidence="6" type="ORF">KYC_08675</name>
</gene>
<feature type="domain" description="Cytochrome c" evidence="5">
    <location>
        <begin position="43"/>
        <end position="134"/>
    </location>
</feature>
<evidence type="ECO:0000313" key="6">
    <source>
        <dbReference type="EMBL" id="EHK66694.1"/>
    </source>
</evidence>
<dbReference type="Proteomes" id="UP000003113">
    <property type="component" value="Unassembled WGS sequence"/>
</dbReference>
<evidence type="ECO:0000256" key="2">
    <source>
        <dbReference type="ARBA" id="ARBA00022723"/>
    </source>
</evidence>
<dbReference type="GO" id="GO:0009055">
    <property type="term" value="F:electron transfer activity"/>
    <property type="evidence" value="ECO:0007669"/>
    <property type="project" value="InterPro"/>
</dbReference>
<dbReference type="STRING" id="477184.KYC_08675"/>
<dbReference type="InterPro" id="IPR036909">
    <property type="entry name" value="Cyt_c-like_dom_sf"/>
</dbReference>
<reference evidence="6 7" key="1">
    <citation type="journal article" date="2012" name="J. Bacteriol.">
        <title>Genome sequence of the highly efficient arsenite-oxidizing bacterium Achromobacter arsenitoxydans SY8.</title>
        <authorList>
            <person name="Li X."/>
            <person name="Hu Y."/>
            <person name="Gong J."/>
            <person name="Lin Y."/>
            <person name="Johnstone L."/>
            <person name="Rensing C."/>
            <person name="Wang G."/>
        </authorList>
    </citation>
    <scope>NUCLEOTIDE SEQUENCE [LARGE SCALE GENOMIC DNA]</scope>
    <source>
        <strain evidence="6 7">SY8</strain>
    </source>
</reference>
<dbReference type="Gene3D" id="1.10.760.10">
    <property type="entry name" value="Cytochrome c-like domain"/>
    <property type="match status" value="1"/>
</dbReference>
<sequence>MCRIARPYRLLPALTAMVLLGACHDDRAPLFAMDRAGGARLQGDPERGRQLIAERGCIACHAVPGVSGPSSRVGPPLGNMARQAYVAGLLPNTPQNLVRWLMDPPAVNPRTAMPDTGLQLADAEDIAAYLLRNAGAREKAQ</sequence>
<dbReference type="SUPFAM" id="SSF46626">
    <property type="entry name" value="Cytochrome c"/>
    <property type="match status" value="1"/>
</dbReference>
<evidence type="ECO:0000256" key="3">
    <source>
        <dbReference type="ARBA" id="ARBA00023004"/>
    </source>
</evidence>
<dbReference type="GO" id="GO:0020037">
    <property type="term" value="F:heme binding"/>
    <property type="evidence" value="ECO:0007669"/>
    <property type="project" value="InterPro"/>
</dbReference>
<dbReference type="PROSITE" id="PS51007">
    <property type="entry name" value="CYTC"/>
    <property type="match status" value="1"/>
</dbReference>
<name>H0F4P3_9BURK</name>
<dbReference type="AlphaFoldDB" id="H0F4P3"/>
<evidence type="ECO:0000256" key="1">
    <source>
        <dbReference type="ARBA" id="ARBA00022617"/>
    </source>
</evidence>
<evidence type="ECO:0000256" key="4">
    <source>
        <dbReference type="PROSITE-ProRule" id="PRU00433"/>
    </source>
</evidence>